<sequence>MSLALAAGLAIGLTALLVQVLALCSVEAAEDQPLPSGLWLVLGGIVAVQLYVASEVPLTTVLLHVQGVLPMLTCH</sequence>
<evidence type="ECO:0000313" key="3">
    <source>
        <dbReference type="Proteomes" id="UP000633418"/>
    </source>
</evidence>
<proteinExistence type="predicted"/>
<dbReference type="Proteomes" id="UP000633418">
    <property type="component" value="Chromosome"/>
</dbReference>
<feature type="transmembrane region" description="Helical" evidence="1">
    <location>
        <begin position="38"/>
        <end position="63"/>
    </location>
</feature>
<name>A0A9E6TYD0_9PSED</name>
<gene>
    <name evidence="2" type="ORF">HU772_009515</name>
</gene>
<evidence type="ECO:0000256" key="1">
    <source>
        <dbReference type="SAM" id="Phobius"/>
    </source>
</evidence>
<keyword evidence="1" id="KW-0812">Transmembrane</keyword>
<reference evidence="2 3" key="1">
    <citation type="journal article" date="2020" name="Microorganisms">
        <title>Reliable Identification of Environmental Pseudomonas Isolates Using the rpoD Gene.</title>
        <authorList>
            <consortium name="The Broad Institute Genome Sequencing Platform"/>
            <person name="Girard L."/>
            <person name="Lood C."/>
            <person name="Rokni-Zadeh H."/>
            <person name="van Noort V."/>
            <person name="Lavigne R."/>
            <person name="De Mot R."/>
        </authorList>
    </citation>
    <scope>NUCLEOTIDE SEQUENCE [LARGE SCALE GENOMIC DNA]</scope>
    <source>
        <strain evidence="2 3">RW9S1A</strain>
    </source>
</reference>
<reference evidence="2 3" key="2">
    <citation type="journal article" date="2021" name="Microorganisms">
        <title>The Ever-Expanding Pseudomonas Genus: Description of 43 New Species and Partition of the Pseudomonas putida Group.</title>
        <authorList>
            <person name="Girard L."/>
            <person name="Lood C."/>
            <person name="Hofte M."/>
            <person name="Vandamme P."/>
            <person name="Rokni-Zadeh H."/>
            <person name="van Noort V."/>
            <person name="Lavigne R."/>
            <person name="De Mot R."/>
        </authorList>
    </citation>
    <scope>NUCLEOTIDE SEQUENCE [LARGE SCALE GENOMIC DNA]</scope>
    <source>
        <strain evidence="2 3">RW9S1A</strain>
    </source>
</reference>
<keyword evidence="3" id="KW-1185">Reference proteome</keyword>
<organism evidence="2 3">
    <name type="scientific">Pseudomonas xantholysinigenes</name>
    <dbReference type="NCBI Taxonomy" id="2745490"/>
    <lineage>
        <taxon>Bacteria</taxon>
        <taxon>Pseudomonadati</taxon>
        <taxon>Pseudomonadota</taxon>
        <taxon>Gammaproteobacteria</taxon>
        <taxon>Pseudomonadales</taxon>
        <taxon>Pseudomonadaceae</taxon>
        <taxon>Pseudomonas</taxon>
    </lineage>
</organism>
<keyword evidence="1" id="KW-1133">Transmembrane helix</keyword>
<dbReference type="KEGG" id="pxn:HU772_009515"/>
<dbReference type="RefSeq" id="WP_186661017.1">
    <property type="nucleotide sequence ID" value="NZ_CP077095.1"/>
</dbReference>
<dbReference type="AlphaFoldDB" id="A0A9E6TYD0"/>
<protein>
    <submittedName>
        <fullName evidence="2">Uncharacterized protein</fullName>
    </submittedName>
</protein>
<evidence type="ECO:0000313" key="2">
    <source>
        <dbReference type="EMBL" id="QXI40283.1"/>
    </source>
</evidence>
<accession>A0A9E6TYD0</accession>
<keyword evidence="1" id="KW-0472">Membrane</keyword>
<dbReference type="EMBL" id="CP077095">
    <property type="protein sequence ID" value="QXI40283.1"/>
    <property type="molecule type" value="Genomic_DNA"/>
</dbReference>